<accession>A0ABS5VWU0</accession>
<gene>
    <name evidence="1" type="ORF">KK060_21535</name>
</gene>
<keyword evidence="2" id="KW-1185">Reference proteome</keyword>
<organism evidence="1 2">
    <name type="scientific">Chryseosolibacter indicus</name>
    <dbReference type="NCBI Taxonomy" id="2782351"/>
    <lineage>
        <taxon>Bacteria</taxon>
        <taxon>Pseudomonadati</taxon>
        <taxon>Bacteroidota</taxon>
        <taxon>Cytophagia</taxon>
        <taxon>Cytophagales</taxon>
        <taxon>Chryseotaleaceae</taxon>
        <taxon>Chryseosolibacter</taxon>
    </lineage>
</organism>
<comment type="caution">
    <text evidence="1">The sequence shown here is derived from an EMBL/GenBank/DDBJ whole genome shotgun (WGS) entry which is preliminary data.</text>
</comment>
<evidence type="ECO:0000313" key="2">
    <source>
        <dbReference type="Proteomes" id="UP000772618"/>
    </source>
</evidence>
<reference evidence="1 2" key="1">
    <citation type="submission" date="2021-05" db="EMBL/GenBank/DDBJ databases">
        <title>A Polyphasic approach of four new species of the genus Ohtaekwangia: Ohtaekwangia histidinii sp. nov., Ohtaekwangia cretensis sp. nov., Ohtaekwangia indiensis sp. nov., Ohtaekwangia reichenbachii sp. nov. from diverse environment.</title>
        <authorList>
            <person name="Octaviana S."/>
        </authorList>
    </citation>
    <scope>NUCLEOTIDE SEQUENCE [LARGE SCALE GENOMIC DNA]</scope>
    <source>
        <strain evidence="1 2">PWU20</strain>
    </source>
</reference>
<protein>
    <submittedName>
        <fullName evidence="1">Uncharacterized protein</fullName>
    </submittedName>
</protein>
<sequence length="87" mass="9570">MKKVTKKSRHKNASTAQGRATARFYVGPTRLVLIIDLAKESNIRKAQALSSASSFPACNRDYKKLKEAARESPGLAIVTMKCCCLKL</sequence>
<name>A0ABS5VWU0_9BACT</name>
<evidence type="ECO:0000313" key="1">
    <source>
        <dbReference type="EMBL" id="MBT1705888.1"/>
    </source>
</evidence>
<dbReference type="EMBL" id="JAHESD010000072">
    <property type="protein sequence ID" value="MBT1705888.1"/>
    <property type="molecule type" value="Genomic_DNA"/>
</dbReference>
<dbReference type="Proteomes" id="UP000772618">
    <property type="component" value="Unassembled WGS sequence"/>
</dbReference>
<proteinExistence type="predicted"/>